<dbReference type="Pfam" id="PF13774">
    <property type="entry name" value="Longin"/>
    <property type="match status" value="1"/>
</dbReference>
<keyword evidence="2" id="KW-0813">Transport</keyword>
<comment type="caution">
    <text evidence="13">The sequence shown here is derived from an EMBL/GenBank/DDBJ whole genome shotgun (WGS) entry which is preliminary data.</text>
</comment>
<evidence type="ECO:0000256" key="10">
    <source>
        <dbReference type="SAM" id="MobiDB-lite"/>
    </source>
</evidence>
<dbReference type="OMA" id="FKVHVSQ"/>
<keyword evidence="3" id="KW-0812">Transmembrane</keyword>
<dbReference type="PRINTS" id="PR00219">
    <property type="entry name" value="SYNAPTOBREVN"/>
</dbReference>
<evidence type="ECO:0000256" key="5">
    <source>
        <dbReference type="ARBA" id="ARBA00022989"/>
    </source>
</evidence>
<dbReference type="AlphaFoldDB" id="A0A100IIN0"/>
<feature type="region of interest" description="Disordered" evidence="10">
    <location>
        <begin position="722"/>
        <end position="873"/>
    </location>
</feature>
<evidence type="ECO:0000256" key="8">
    <source>
        <dbReference type="ARBA" id="ARBA00046280"/>
    </source>
</evidence>
<dbReference type="PROSITE" id="PS00028">
    <property type="entry name" value="ZINC_FINGER_C2H2_1"/>
    <property type="match status" value="1"/>
</dbReference>
<gene>
    <name evidence="13" type="ORF">ABL_04583</name>
</gene>
<dbReference type="FunFam" id="1.20.5.110:FF:000004">
    <property type="entry name" value="Vesicle-associated membrane protein 7"/>
    <property type="match status" value="1"/>
</dbReference>
<dbReference type="InterPro" id="IPR042855">
    <property type="entry name" value="V_SNARE_CC"/>
</dbReference>
<dbReference type="SUPFAM" id="SSF58038">
    <property type="entry name" value="SNARE fusion complex"/>
    <property type="match status" value="1"/>
</dbReference>
<dbReference type="InterPro" id="IPR051097">
    <property type="entry name" value="Synaptobrevin-like_transport"/>
</dbReference>
<dbReference type="VEuPathDB" id="FungiDB:An08g07480"/>
<feature type="compositionally biased region" description="Pro residues" evidence="10">
    <location>
        <begin position="811"/>
        <end position="827"/>
    </location>
</feature>
<comment type="similarity">
    <text evidence="1">Belongs to the synaptobrevin family.</text>
</comment>
<dbReference type="EMBL" id="BCMY01000006">
    <property type="protein sequence ID" value="GAQ41922.1"/>
    <property type="molecule type" value="Genomic_DNA"/>
</dbReference>
<dbReference type="PROSITE" id="PS50892">
    <property type="entry name" value="V_SNARE"/>
    <property type="match status" value="1"/>
</dbReference>
<feature type="region of interest" description="Disordered" evidence="10">
    <location>
        <begin position="298"/>
        <end position="648"/>
    </location>
</feature>
<keyword evidence="5" id="KW-1133">Transmembrane helix</keyword>
<dbReference type="VEuPathDB" id="FungiDB:M747DRAFT_285235"/>
<dbReference type="PaxDb" id="5061-CADANGAP00006941"/>
<dbReference type="VEuPathDB" id="FungiDB:ATCC64974_100600"/>
<evidence type="ECO:0000256" key="2">
    <source>
        <dbReference type="ARBA" id="ARBA00022448"/>
    </source>
</evidence>
<feature type="compositionally biased region" description="Polar residues" evidence="10">
    <location>
        <begin position="446"/>
        <end position="477"/>
    </location>
</feature>
<evidence type="ECO:0000313" key="14">
    <source>
        <dbReference type="Proteomes" id="UP000068243"/>
    </source>
</evidence>
<dbReference type="Gene3D" id="3.30.450.50">
    <property type="entry name" value="Longin domain"/>
    <property type="match status" value="1"/>
</dbReference>
<dbReference type="GO" id="GO:0005737">
    <property type="term" value="C:cytoplasm"/>
    <property type="evidence" value="ECO:0007669"/>
    <property type="project" value="UniProtKB-ARBA"/>
</dbReference>
<dbReference type="GO" id="GO:0012505">
    <property type="term" value="C:endomembrane system"/>
    <property type="evidence" value="ECO:0007669"/>
    <property type="project" value="UniProtKB-SubCell"/>
</dbReference>
<dbReference type="PANTHER" id="PTHR21136:SF168">
    <property type="entry name" value="VESICLE-ASSOCIATED MEMBRANE PROTEIN 9"/>
    <property type="match status" value="1"/>
</dbReference>
<dbReference type="VEuPathDB" id="FungiDB:ATCC64974_100610"/>
<dbReference type="VEuPathDB" id="FungiDB:An08g07470"/>
<comment type="subcellular location">
    <subcellularLocation>
        <location evidence="8">Endomembrane system</location>
        <topology evidence="8">Single-pass type IV membrane protein</topology>
    </subcellularLocation>
</comment>
<organism evidence="13 14">
    <name type="scientific">Aspergillus niger</name>
    <dbReference type="NCBI Taxonomy" id="5061"/>
    <lineage>
        <taxon>Eukaryota</taxon>
        <taxon>Fungi</taxon>
        <taxon>Dikarya</taxon>
        <taxon>Ascomycota</taxon>
        <taxon>Pezizomycotina</taxon>
        <taxon>Eurotiomycetes</taxon>
        <taxon>Eurotiomycetidae</taxon>
        <taxon>Eurotiales</taxon>
        <taxon>Aspergillaceae</taxon>
        <taxon>Aspergillus</taxon>
        <taxon>Aspergillus subgen. Circumdati</taxon>
    </lineage>
</organism>
<evidence type="ECO:0000256" key="3">
    <source>
        <dbReference type="ARBA" id="ARBA00022692"/>
    </source>
</evidence>
<evidence type="ECO:0000313" key="13">
    <source>
        <dbReference type="EMBL" id="GAQ41922.1"/>
    </source>
</evidence>
<reference evidence="14" key="1">
    <citation type="journal article" date="2016" name="Genome Announc.">
        <title>Draft genome sequence of Aspergillus niger strain An76.</title>
        <authorList>
            <person name="Gong W."/>
            <person name="Cheng Z."/>
            <person name="Zhang H."/>
            <person name="Liu L."/>
            <person name="Gao P."/>
            <person name="Wang L."/>
        </authorList>
    </citation>
    <scope>NUCLEOTIDE SEQUENCE [LARGE SCALE GENOMIC DNA]</scope>
    <source>
        <strain evidence="14">An76</strain>
    </source>
</reference>
<dbReference type="GO" id="GO:0016020">
    <property type="term" value="C:membrane"/>
    <property type="evidence" value="ECO:0007669"/>
    <property type="project" value="InterPro"/>
</dbReference>
<dbReference type="VEuPathDB" id="FungiDB:ASPNIDRAFT2_1180065"/>
<feature type="compositionally biased region" description="Polar residues" evidence="10">
    <location>
        <begin position="524"/>
        <end position="542"/>
    </location>
</feature>
<feature type="compositionally biased region" description="Polar residues" evidence="10">
    <location>
        <begin position="599"/>
        <end position="608"/>
    </location>
</feature>
<dbReference type="Proteomes" id="UP000068243">
    <property type="component" value="Unassembled WGS sequence"/>
</dbReference>
<evidence type="ECO:0000256" key="9">
    <source>
        <dbReference type="PROSITE-ProRule" id="PRU00290"/>
    </source>
</evidence>
<feature type="domain" description="Longin" evidence="11">
    <location>
        <begin position="12"/>
        <end position="148"/>
    </location>
</feature>
<keyword evidence="6" id="KW-0472">Membrane</keyword>
<dbReference type="GO" id="GO:0015031">
    <property type="term" value="P:protein transport"/>
    <property type="evidence" value="ECO:0007669"/>
    <property type="project" value="UniProtKB-KW"/>
</dbReference>
<dbReference type="InterPro" id="IPR001388">
    <property type="entry name" value="Synaptobrevin-like"/>
</dbReference>
<accession>A0A100IIN0</accession>
<dbReference type="OrthoDB" id="5424797at2759"/>
<keyword evidence="4" id="KW-0653">Protein transport</keyword>
<feature type="compositionally biased region" description="Polar residues" evidence="10">
    <location>
        <begin position="298"/>
        <end position="312"/>
    </location>
</feature>
<dbReference type="InterPro" id="IPR011012">
    <property type="entry name" value="Longin-like_dom_sf"/>
</dbReference>
<dbReference type="Gene3D" id="1.20.5.110">
    <property type="match status" value="1"/>
</dbReference>
<feature type="compositionally biased region" description="Pro residues" evidence="10">
    <location>
        <begin position="491"/>
        <end position="510"/>
    </location>
</feature>
<evidence type="ECO:0000256" key="7">
    <source>
        <dbReference type="ARBA" id="ARBA00026133"/>
    </source>
</evidence>
<proteinExistence type="inferred from homology"/>
<feature type="domain" description="V-SNARE coiled-coil homology" evidence="12">
    <location>
        <begin position="159"/>
        <end position="219"/>
    </location>
</feature>
<name>A0A100IIN0_ASPNG</name>
<dbReference type="Pfam" id="PF00957">
    <property type="entry name" value="Synaptobrevin"/>
    <property type="match status" value="1"/>
</dbReference>
<feature type="compositionally biased region" description="Pro residues" evidence="10">
    <location>
        <begin position="730"/>
        <end position="748"/>
    </location>
</feature>
<feature type="compositionally biased region" description="Polar residues" evidence="10">
    <location>
        <begin position="328"/>
        <end position="344"/>
    </location>
</feature>
<dbReference type="FunFam" id="3.30.450.50:FF:000017">
    <property type="entry name" value="Synaptobrevin-like protein Sybl1"/>
    <property type="match status" value="1"/>
</dbReference>
<dbReference type="CDD" id="cd14824">
    <property type="entry name" value="Longin"/>
    <property type="match status" value="1"/>
</dbReference>
<sequence>MAASSSKPSSFLLYSCIAHRTTILAEHSSPGTSSSAASSLASIILPKISHDQPQKLTYTHERLFVHYIADSPTTPSTPDDPRQGEPNSYAPLSYIVVATAEQGRRIPFAFLLEIKRKFLTTYSPSSTDFSALPAYGCAAFNNELRSLLQTYNTAPPADSLASAKREIDSVRNIMTENIERVLERGERIDLLVDKTDRLGGSAHDFRIRSRGLRRRMWWKNVKLMVLLAVVVVFLRRIGTILDIHLPHQLRKMSSEDLQWLESYLRHGYDPEAQGVDEHAAFYQSNPYFAVPPSSSYTAAHNGSAGTHGYQYSNERDVRPPSFPENQHHPPNSRSHQTQYTQASTVAPPPGSHTESSSRFAAPFGPKSLPSKSPRPPPSQEYKRAHQLPKPVQTHRTGPPAGYKPPPPRMSQLAPQSNPAPPPGYQPASYPAPHSAPQAPSRPTPPQMSGSVPSSLPPAQSSRTVSTSQPQVQPSNAVISPLLLQMSNTAPPLLPPTPAQAPNPRPSPMPPTQFTAHPSYPPMTAPQTSSHATPTTPAQTSHSAPPVTVPTTQPSNSAPPPNPPAQMTNTTSQATMQQTNTGGNGSEPGHDAKRRRIAPPSTSKRSSGRPSLPSYATAPAEDRPAGGLSIYNYSPQTGGTGSPAPKNHLKSRADIVKPLREEDAVDKVIYDPKTIARDVLIAAGRHPTEETLNHHLLRLRDVFVHVDTSSDLSTFRWDLVDALEPRDPEPPKSQPRPRPRPAPSLPVPPSSTNTTLPPPPQARQPPPLPQSQPARQYPPSQPLQGQPVLGQHLGSSKAAPQPQNGPFASAAPPLPQTRPQLPSTPQPPSQLSVPTTTTRVTPMTGKRRPGRPPGSTNKARQPPQQPQQPPMSSSVPYPVFACNWTNCQAQMHNLDGLKKHVFKVHVSQTLNCAWKGCTFPDALPAAVLFKHVKKDHLEPIAWKLGDGPTVPITVGNDTSGSPGPLGIPDTAQPNSEDSLIIPASGSSIRAFNRVHGNNTQQERSREILKAVQRLKEHIGVGLDPGGCELATPARNERLNNDEDVYEVVPAT</sequence>
<evidence type="ECO:0000256" key="4">
    <source>
        <dbReference type="ARBA" id="ARBA00022927"/>
    </source>
</evidence>
<feature type="compositionally biased region" description="Low complexity" evidence="10">
    <location>
        <begin position="828"/>
        <end position="843"/>
    </location>
</feature>
<dbReference type="GO" id="GO:0016192">
    <property type="term" value="P:vesicle-mediated transport"/>
    <property type="evidence" value="ECO:0007669"/>
    <property type="project" value="InterPro"/>
</dbReference>
<dbReference type="InterPro" id="IPR010908">
    <property type="entry name" value="Longin_dom"/>
</dbReference>
<protein>
    <recommendedName>
        <fullName evidence="7">Synaptobrevin homolog YKT6</fullName>
    </recommendedName>
</protein>
<feature type="compositionally biased region" description="Polar residues" evidence="10">
    <location>
        <begin position="566"/>
        <end position="580"/>
    </location>
</feature>
<feature type="compositionally biased region" description="Pro residues" evidence="10">
    <location>
        <begin position="755"/>
        <end position="769"/>
    </location>
</feature>
<dbReference type="InterPro" id="IPR013087">
    <property type="entry name" value="Znf_C2H2_type"/>
</dbReference>
<keyword evidence="9" id="KW-0175">Coiled coil</keyword>
<evidence type="ECO:0000256" key="1">
    <source>
        <dbReference type="ARBA" id="ARBA00008025"/>
    </source>
</evidence>
<dbReference type="SMART" id="SM01270">
    <property type="entry name" value="Longin"/>
    <property type="match status" value="1"/>
</dbReference>
<dbReference type="PROSITE" id="PS00417">
    <property type="entry name" value="SYNAPTOBREVIN"/>
    <property type="match status" value="1"/>
</dbReference>
<evidence type="ECO:0000256" key="6">
    <source>
        <dbReference type="ARBA" id="ARBA00023136"/>
    </source>
</evidence>
<dbReference type="PROSITE" id="PS50859">
    <property type="entry name" value="LONGIN"/>
    <property type="match status" value="1"/>
</dbReference>
<evidence type="ECO:0000259" key="11">
    <source>
        <dbReference type="PROSITE" id="PS50859"/>
    </source>
</evidence>
<dbReference type="PANTHER" id="PTHR21136">
    <property type="entry name" value="SNARE PROTEINS"/>
    <property type="match status" value="1"/>
</dbReference>
<dbReference type="VEuPathDB" id="FungiDB:ASPNIDRAFT2_1188957"/>
<dbReference type="SUPFAM" id="SSF64356">
    <property type="entry name" value="SNARE-like"/>
    <property type="match status" value="1"/>
</dbReference>
<evidence type="ECO:0000259" key="12">
    <source>
        <dbReference type="PROSITE" id="PS50892"/>
    </source>
</evidence>